<dbReference type="STRING" id="364032.SAMN05443662_0534"/>
<keyword evidence="4" id="KW-1185">Reference proteome</keyword>
<keyword evidence="1" id="KW-0812">Transmembrane</keyword>
<keyword evidence="1" id="KW-1133">Transmembrane helix</keyword>
<accession>A0A1N6E1G7</accession>
<feature type="domain" description="Inner membrane protein YgaP-like transmembrane" evidence="2">
    <location>
        <begin position="2"/>
        <end position="56"/>
    </location>
</feature>
<sequence length="76" mass="8470">MTIERFVPIFAGSMILISLALAMWINSWWILLTAFVGLNLIISALTGFCPLVKILEKLGMKHGPSPFAPRQAQQEQ</sequence>
<evidence type="ECO:0000313" key="4">
    <source>
        <dbReference type="Proteomes" id="UP000198461"/>
    </source>
</evidence>
<gene>
    <name evidence="3" type="ORF">SAMN05443662_0534</name>
</gene>
<reference evidence="3 4" key="1">
    <citation type="submission" date="2016-11" db="EMBL/GenBank/DDBJ databases">
        <authorList>
            <person name="Jaros S."/>
            <person name="Januszkiewicz K."/>
            <person name="Wedrychowicz H."/>
        </authorList>
    </citation>
    <scope>NUCLEOTIDE SEQUENCE [LARGE SCALE GENOMIC DNA]</scope>
    <source>
        <strain evidence="3 4">DSM 17737</strain>
    </source>
</reference>
<keyword evidence="1" id="KW-0472">Membrane</keyword>
<dbReference type="Gene3D" id="6.10.140.1340">
    <property type="match status" value="1"/>
</dbReference>
<dbReference type="Proteomes" id="UP000198461">
    <property type="component" value="Unassembled WGS sequence"/>
</dbReference>
<dbReference type="RefSeq" id="WP_074200833.1">
    <property type="nucleotide sequence ID" value="NZ_FSRE01000001.1"/>
</dbReference>
<protein>
    <recommendedName>
        <fullName evidence="2">Inner membrane protein YgaP-like transmembrane domain-containing protein</fullName>
    </recommendedName>
</protein>
<feature type="transmembrane region" description="Helical" evidence="1">
    <location>
        <begin position="31"/>
        <end position="52"/>
    </location>
</feature>
<feature type="transmembrane region" description="Helical" evidence="1">
    <location>
        <begin position="7"/>
        <end position="25"/>
    </location>
</feature>
<name>A0A1N6E1G7_9GAMM</name>
<dbReference type="OrthoDB" id="9799383at2"/>
<evidence type="ECO:0000313" key="3">
    <source>
        <dbReference type="EMBL" id="SIN76831.1"/>
    </source>
</evidence>
<dbReference type="InterPro" id="IPR021309">
    <property type="entry name" value="YgaP-like_TM"/>
</dbReference>
<dbReference type="Pfam" id="PF11127">
    <property type="entry name" value="YgaP-like_TM"/>
    <property type="match status" value="1"/>
</dbReference>
<evidence type="ECO:0000256" key="1">
    <source>
        <dbReference type="SAM" id="Phobius"/>
    </source>
</evidence>
<organism evidence="3 4">
    <name type="scientific">Sulfurivirga caldicuralii</name>
    <dbReference type="NCBI Taxonomy" id="364032"/>
    <lineage>
        <taxon>Bacteria</taxon>
        <taxon>Pseudomonadati</taxon>
        <taxon>Pseudomonadota</taxon>
        <taxon>Gammaproteobacteria</taxon>
        <taxon>Thiotrichales</taxon>
        <taxon>Piscirickettsiaceae</taxon>
        <taxon>Sulfurivirga</taxon>
    </lineage>
</organism>
<proteinExistence type="predicted"/>
<dbReference type="EMBL" id="FSRE01000001">
    <property type="protein sequence ID" value="SIN76831.1"/>
    <property type="molecule type" value="Genomic_DNA"/>
</dbReference>
<dbReference type="AlphaFoldDB" id="A0A1N6E1G7"/>
<evidence type="ECO:0000259" key="2">
    <source>
        <dbReference type="Pfam" id="PF11127"/>
    </source>
</evidence>